<comment type="caution">
    <text evidence="1">The sequence shown here is derived from an EMBL/GenBank/DDBJ whole genome shotgun (WGS) entry which is preliminary data.</text>
</comment>
<evidence type="ECO:0000313" key="1">
    <source>
        <dbReference type="EMBL" id="KAJ4724542.1"/>
    </source>
</evidence>
<dbReference type="Proteomes" id="UP001164539">
    <property type="component" value="Chromosome 2"/>
</dbReference>
<organism evidence="1 2">
    <name type="scientific">Melia azedarach</name>
    <name type="common">Chinaberry tree</name>
    <dbReference type="NCBI Taxonomy" id="155640"/>
    <lineage>
        <taxon>Eukaryota</taxon>
        <taxon>Viridiplantae</taxon>
        <taxon>Streptophyta</taxon>
        <taxon>Embryophyta</taxon>
        <taxon>Tracheophyta</taxon>
        <taxon>Spermatophyta</taxon>
        <taxon>Magnoliopsida</taxon>
        <taxon>eudicotyledons</taxon>
        <taxon>Gunneridae</taxon>
        <taxon>Pentapetalae</taxon>
        <taxon>rosids</taxon>
        <taxon>malvids</taxon>
        <taxon>Sapindales</taxon>
        <taxon>Meliaceae</taxon>
        <taxon>Melia</taxon>
    </lineage>
</organism>
<keyword evidence="2" id="KW-1185">Reference proteome</keyword>
<protein>
    <submittedName>
        <fullName evidence="1">Zinc induced facilitator-like 1</fullName>
    </submittedName>
</protein>
<dbReference type="EMBL" id="CM051395">
    <property type="protein sequence ID" value="KAJ4724542.1"/>
    <property type="molecule type" value="Genomic_DNA"/>
</dbReference>
<reference evidence="1 2" key="1">
    <citation type="journal article" date="2023" name="Science">
        <title>Complex scaffold remodeling in plant triterpene biosynthesis.</title>
        <authorList>
            <person name="De La Pena R."/>
            <person name="Hodgson H."/>
            <person name="Liu J.C."/>
            <person name="Stephenson M.J."/>
            <person name="Martin A.C."/>
            <person name="Owen C."/>
            <person name="Harkess A."/>
            <person name="Leebens-Mack J."/>
            <person name="Jimenez L.E."/>
            <person name="Osbourn A."/>
            <person name="Sattely E.S."/>
        </authorList>
    </citation>
    <scope>NUCLEOTIDE SEQUENCE [LARGE SCALE GENOMIC DNA]</scope>
    <source>
        <strain evidence="2">cv. JPN11</strain>
        <tissue evidence="1">Leaf</tissue>
    </source>
</reference>
<proteinExistence type="predicted"/>
<accession>A0ACC1YM74</accession>
<name>A0ACC1YM74_MELAZ</name>
<sequence length="486" mass="53745">MAESENTARSALLGKKLKYYHENCPGCKIDRLKEEESGVPYKNLSFIWLVSLCTALPISSLFPFIYFMIRDFHIAKREEDIGFYAGFVGSSFMVGRALTSVFWGVVADRYGRKPIIIIGTFSVVVFNALFGLSTNFWMALSMRFLLGFFNSLLGTIRAYASEICREEYQSLALSVVSTSRGIGLIIGPAIGGFLAQPAEHYPTVFSESSIFGRFPYFLPCLIISFYAVGVLIACWWLPETMHIHNRKLDELEASSDESGVTEDIREIEERKASHKPNLLKNWPLMSTIIVYCVFSLQEIAYSEIFSLWAVSDKKYGGLSFSSQDVGEVLSISGFGLLLFQLLLYPPIEKVLGPLTVTRLSAAISIPLLSSYPYMAMLSGVTLHLAINCASILRNTLSVSLVTGLFILQNNAVPQSQRGAANGISMTAMSVFKAFGPAGGGALFSWAQKRQVAAFLPGDQMVFFMLNAVQFLGLLLTFKPFLALPEE</sequence>
<gene>
    <name evidence="1" type="ORF">OWV82_003523</name>
</gene>
<evidence type="ECO:0000313" key="2">
    <source>
        <dbReference type="Proteomes" id="UP001164539"/>
    </source>
</evidence>